<comment type="caution">
    <text evidence="2">The sequence shown here is derived from an EMBL/GenBank/DDBJ whole genome shotgun (WGS) entry which is preliminary data.</text>
</comment>
<dbReference type="InterPro" id="IPR011333">
    <property type="entry name" value="SKP1/BTB/POZ_sf"/>
</dbReference>
<reference evidence="2" key="1">
    <citation type="submission" date="2014-01" db="EMBL/GenBank/DDBJ databases">
        <title>The genome of the white-rot fungus Pycnoporus cinnabarinus: a basidiomycete model with a versatile arsenal for lignocellulosic biomass breakdown.</title>
        <authorList>
            <person name="Levasseur A."/>
            <person name="Lomascolo A."/>
            <person name="Ruiz-Duenas F.J."/>
            <person name="Uzan E."/>
            <person name="Piumi F."/>
            <person name="Kues U."/>
            <person name="Ram A.F.J."/>
            <person name="Murat C."/>
            <person name="Haon M."/>
            <person name="Benoit I."/>
            <person name="Arfi Y."/>
            <person name="Chevret D."/>
            <person name="Drula E."/>
            <person name="Kwon M.J."/>
            <person name="Gouret P."/>
            <person name="Lesage-Meessen L."/>
            <person name="Lombard V."/>
            <person name="Mariette J."/>
            <person name="Noirot C."/>
            <person name="Park J."/>
            <person name="Patyshakuliyeva A."/>
            <person name="Wieneger R.A.B."/>
            <person name="Wosten H.A.B."/>
            <person name="Martin F."/>
            <person name="Coutinho P.M."/>
            <person name="de Vries R."/>
            <person name="Martinez A.T."/>
            <person name="Klopp C."/>
            <person name="Pontarotti P."/>
            <person name="Henrissat B."/>
            <person name="Record E."/>
        </authorList>
    </citation>
    <scope>NUCLEOTIDE SEQUENCE [LARGE SCALE GENOMIC DNA]</scope>
    <source>
        <strain evidence="2">BRFM137</strain>
    </source>
</reference>
<sequence>MQGTPRLVRGEPWFDDGNIVLFAEDTAPNASVAFKVHRGVLARHSEIFQSMLELAMPGASDIEATEDCPVVRMHDRPAELSALIRALYDGAAFEHRGIQDFYHVAGILRLSTKYFIAYLRREAIRHLLQIWPHTLEGHDRFVERAVNAPLVDDMTYPYVHPLHVLNLARETHVSIIVPAALYFLSLYCLSDILKADHPKLLVEHPSRPSSALSAHDLEKYTLMFQHRIDVVLDFVRQHCSGRAPSKTCQGLPGLCQKAFNRLGSKLSRSWVVRTGPLHYTVQAIDELADDPNVCRPCRRAFQADVLALRERIWEGLPGIVGLPSWKEIERVDLSG</sequence>
<feature type="domain" description="BTB" evidence="1">
    <location>
        <begin position="17"/>
        <end position="90"/>
    </location>
</feature>
<protein>
    <recommendedName>
        <fullName evidence="1">BTB domain-containing protein</fullName>
    </recommendedName>
</protein>
<gene>
    <name evidence="2" type="ORF">BN946_scf184909.g23</name>
</gene>
<dbReference type="OMA" id="PCRRAFR"/>
<keyword evidence="3" id="KW-1185">Reference proteome</keyword>
<proteinExistence type="predicted"/>
<dbReference type="Pfam" id="PF00651">
    <property type="entry name" value="BTB"/>
    <property type="match status" value="1"/>
</dbReference>
<accession>A0A060SGS3</accession>
<dbReference type="PROSITE" id="PS50097">
    <property type="entry name" value="BTB"/>
    <property type="match status" value="1"/>
</dbReference>
<dbReference type="OrthoDB" id="2879636at2759"/>
<dbReference type="Proteomes" id="UP000029665">
    <property type="component" value="Unassembled WGS sequence"/>
</dbReference>
<dbReference type="Gene3D" id="3.30.710.10">
    <property type="entry name" value="Potassium Channel Kv1.1, Chain A"/>
    <property type="match status" value="1"/>
</dbReference>
<evidence type="ECO:0000259" key="1">
    <source>
        <dbReference type="PROSITE" id="PS50097"/>
    </source>
</evidence>
<dbReference type="CDD" id="cd18186">
    <property type="entry name" value="BTB_POZ_ZBTB_KLHL-like"/>
    <property type="match status" value="1"/>
</dbReference>
<dbReference type="InterPro" id="IPR000210">
    <property type="entry name" value="BTB/POZ_dom"/>
</dbReference>
<evidence type="ECO:0000313" key="3">
    <source>
        <dbReference type="Proteomes" id="UP000029665"/>
    </source>
</evidence>
<dbReference type="SUPFAM" id="SSF54695">
    <property type="entry name" value="POZ domain"/>
    <property type="match status" value="1"/>
</dbReference>
<dbReference type="HOGENOM" id="CLU_033082_1_2_1"/>
<organism evidence="2 3">
    <name type="scientific">Pycnoporus cinnabarinus</name>
    <name type="common">Cinnabar-red polypore</name>
    <name type="synonym">Trametes cinnabarina</name>
    <dbReference type="NCBI Taxonomy" id="5643"/>
    <lineage>
        <taxon>Eukaryota</taxon>
        <taxon>Fungi</taxon>
        <taxon>Dikarya</taxon>
        <taxon>Basidiomycota</taxon>
        <taxon>Agaricomycotina</taxon>
        <taxon>Agaricomycetes</taxon>
        <taxon>Polyporales</taxon>
        <taxon>Polyporaceae</taxon>
        <taxon>Trametes</taxon>
    </lineage>
</organism>
<dbReference type="EMBL" id="CCBP010000101">
    <property type="protein sequence ID" value="CDO71429.1"/>
    <property type="molecule type" value="Genomic_DNA"/>
</dbReference>
<name>A0A060SGS3_PYCCI</name>
<dbReference type="AlphaFoldDB" id="A0A060SGS3"/>
<dbReference type="STRING" id="5643.A0A060SGS3"/>
<evidence type="ECO:0000313" key="2">
    <source>
        <dbReference type="EMBL" id="CDO71429.1"/>
    </source>
</evidence>